<dbReference type="Proteomes" id="UP001162800">
    <property type="component" value="Chromosome"/>
</dbReference>
<keyword evidence="1" id="KW-0812">Transmembrane</keyword>
<evidence type="ECO:0000313" key="3">
    <source>
        <dbReference type="Proteomes" id="UP001162800"/>
    </source>
</evidence>
<feature type="transmembrane region" description="Helical" evidence="1">
    <location>
        <begin position="26"/>
        <end position="47"/>
    </location>
</feature>
<proteinExistence type="predicted"/>
<protein>
    <recommendedName>
        <fullName evidence="4">Transmembrane protein</fullName>
    </recommendedName>
</protein>
<keyword evidence="1" id="KW-1133">Transmembrane helix</keyword>
<evidence type="ECO:0008006" key="4">
    <source>
        <dbReference type="Google" id="ProtNLM"/>
    </source>
</evidence>
<evidence type="ECO:0000256" key="1">
    <source>
        <dbReference type="SAM" id="Phobius"/>
    </source>
</evidence>
<reference evidence="2" key="1">
    <citation type="submission" date="2022-09" db="EMBL/GenBank/DDBJ databases">
        <title>The complete genome of Acidovorax sp. 5MLIR.</title>
        <authorList>
            <person name="Liu L."/>
            <person name="Yue J."/>
            <person name="Yang F."/>
            <person name="Yuan J."/>
            <person name="Li L."/>
        </authorList>
    </citation>
    <scope>NUCLEOTIDE SEQUENCE</scope>
    <source>
        <strain evidence="2">5MLIR</strain>
    </source>
</reference>
<sequence length="182" mass="20284">MTAAVRPPDPPSRLAGRQRVSRRWRYGLMALLVACLAVAGAVLPLVWDLLGAFDQFPKLPWLQEWLARWPGVSWALMLVWGTAVSISLVALLSLRSGWRGVALVVLLTLVALLWYLHMPHVQQCLALYGTGNICNTWQWVFTISLALATALYMFVIFLLSLSALGLLFTRPDEEAEGNPQSR</sequence>
<feature type="transmembrane region" description="Helical" evidence="1">
    <location>
        <begin position="67"/>
        <end position="91"/>
    </location>
</feature>
<keyword evidence="1" id="KW-0472">Membrane</keyword>
<evidence type="ECO:0000313" key="2">
    <source>
        <dbReference type="EMBL" id="UYG52941.1"/>
    </source>
</evidence>
<keyword evidence="3" id="KW-1185">Reference proteome</keyword>
<gene>
    <name evidence="2" type="ORF">M9799_06855</name>
</gene>
<accession>A0ABY6GDG3</accession>
<dbReference type="RefSeq" id="WP_231043161.1">
    <property type="nucleotide sequence ID" value="NZ_CP106881.1"/>
</dbReference>
<feature type="transmembrane region" description="Helical" evidence="1">
    <location>
        <begin position="98"/>
        <end position="117"/>
    </location>
</feature>
<feature type="transmembrane region" description="Helical" evidence="1">
    <location>
        <begin position="137"/>
        <end position="161"/>
    </location>
</feature>
<name>A0ABY6GDG3_9BURK</name>
<dbReference type="EMBL" id="CP106881">
    <property type="protein sequence ID" value="UYG52941.1"/>
    <property type="molecule type" value="Genomic_DNA"/>
</dbReference>
<organism evidence="2 3">
    <name type="scientific">Comamonas endophytica</name>
    <dbReference type="NCBI Taxonomy" id="2949090"/>
    <lineage>
        <taxon>Bacteria</taxon>
        <taxon>Pseudomonadati</taxon>
        <taxon>Pseudomonadota</taxon>
        <taxon>Betaproteobacteria</taxon>
        <taxon>Burkholderiales</taxon>
        <taxon>Comamonadaceae</taxon>
        <taxon>Comamonas</taxon>
    </lineage>
</organism>